<feature type="domain" description="CHAT" evidence="1">
    <location>
        <begin position="48"/>
        <end position="158"/>
    </location>
</feature>
<proteinExistence type="predicted"/>
<dbReference type="EMBL" id="AM746676">
    <property type="protein sequence ID" value="CAN92068.1"/>
    <property type="molecule type" value="Genomic_DNA"/>
</dbReference>
<reference evidence="2 3" key="1">
    <citation type="journal article" date="2007" name="Nat. Biotechnol.">
        <title>Complete genome sequence of the myxobacterium Sorangium cellulosum.</title>
        <authorList>
            <person name="Schneiker S."/>
            <person name="Perlova O."/>
            <person name="Kaiser O."/>
            <person name="Gerth K."/>
            <person name="Alici A."/>
            <person name="Altmeyer M.O."/>
            <person name="Bartels D."/>
            <person name="Bekel T."/>
            <person name="Beyer S."/>
            <person name="Bode E."/>
            <person name="Bode H.B."/>
            <person name="Bolten C.J."/>
            <person name="Choudhuri J.V."/>
            <person name="Doss S."/>
            <person name="Elnakady Y.A."/>
            <person name="Frank B."/>
            <person name="Gaigalat L."/>
            <person name="Goesmann A."/>
            <person name="Groeger C."/>
            <person name="Gross F."/>
            <person name="Jelsbak L."/>
            <person name="Jelsbak L."/>
            <person name="Kalinowski J."/>
            <person name="Kegler C."/>
            <person name="Knauber T."/>
            <person name="Konietzny S."/>
            <person name="Kopp M."/>
            <person name="Krause L."/>
            <person name="Krug D."/>
            <person name="Linke B."/>
            <person name="Mahmud T."/>
            <person name="Martinez-Arias R."/>
            <person name="McHardy A.C."/>
            <person name="Merai M."/>
            <person name="Meyer F."/>
            <person name="Mormann S."/>
            <person name="Munoz-Dorado J."/>
            <person name="Perez J."/>
            <person name="Pradella S."/>
            <person name="Rachid S."/>
            <person name="Raddatz G."/>
            <person name="Rosenau F."/>
            <person name="Rueckert C."/>
            <person name="Sasse F."/>
            <person name="Scharfe M."/>
            <person name="Schuster S.C."/>
            <person name="Suen G."/>
            <person name="Treuner-Lange A."/>
            <person name="Velicer G.J."/>
            <person name="Vorholter F.-J."/>
            <person name="Weissman K.J."/>
            <person name="Welch R.D."/>
            <person name="Wenzel S.C."/>
            <person name="Whitworth D.E."/>
            <person name="Wilhelm S."/>
            <person name="Wittmann C."/>
            <person name="Bloecker H."/>
            <person name="Puehler A."/>
            <person name="Mueller R."/>
        </authorList>
    </citation>
    <scope>NUCLEOTIDE SEQUENCE [LARGE SCALE GENOMIC DNA]</scope>
    <source>
        <strain evidence="3">So ce56</strain>
    </source>
</reference>
<organism evidence="2 3">
    <name type="scientific">Sorangium cellulosum (strain So ce56)</name>
    <name type="common">Polyangium cellulosum (strain So ce56)</name>
    <dbReference type="NCBI Taxonomy" id="448385"/>
    <lineage>
        <taxon>Bacteria</taxon>
        <taxon>Pseudomonadati</taxon>
        <taxon>Myxococcota</taxon>
        <taxon>Polyangia</taxon>
        <taxon>Polyangiales</taxon>
        <taxon>Polyangiaceae</taxon>
        <taxon>Sorangium</taxon>
    </lineage>
</organism>
<gene>
    <name evidence="2" type="ordered locus">sce1910</name>
</gene>
<dbReference type="Proteomes" id="UP000002139">
    <property type="component" value="Chromosome"/>
</dbReference>
<evidence type="ECO:0000259" key="1">
    <source>
        <dbReference type="Pfam" id="PF12770"/>
    </source>
</evidence>
<dbReference type="STRING" id="448385.sce1910"/>
<sequence>MRVLAIAPSGGAALVRLKEVLAGPIAAGEVEWLAPIEGQAAQLPWLFDRLGREPIPHVLHFVGHGGVKDGAPVLWLADKDGDERWLPVELLGQQLKAGFLSFFRLVVLEACEGARPSTFASAAELLARAGADAVVAHLWPVQADVARACSERLYSALVGASLTVGFEPRMQGEKFLEAGGEDAASIYRGVERQR</sequence>
<dbReference type="AlphaFoldDB" id="A9FPK5"/>
<dbReference type="HOGENOM" id="CLU_1401645_0_0_7"/>
<accession>A9FPK5</accession>
<keyword evidence="3" id="KW-1185">Reference proteome</keyword>
<evidence type="ECO:0000313" key="3">
    <source>
        <dbReference type="Proteomes" id="UP000002139"/>
    </source>
</evidence>
<protein>
    <recommendedName>
        <fullName evidence="1">CHAT domain-containing protein</fullName>
    </recommendedName>
</protein>
<dbReference type="KEGG" id="scl:sce1910"/>
<evidence type="ECO:0000313" key="2">
    <source>
        <dbReference type="EMBL" id="CAN92068.1"/>
    </source>
</evidence>
<dbReference type="Pfam" id="PF12770">
    <property type="entry name" value="CHAT"/>
    <property type="match status" value="1"/>
</dbReference>
<dbReference type="eggNOG" id="COG4995">
    <property type="taxonomic scope" value="Bacteria"/>
</dbReference>
<name>A9FPK5_SORC5</name>
<dbReference type="InterPro" id="IPR024983">
    <property type="entry name" value="CHAT_dom"/>
</dbReference>